<dbReference type="STRING" id="871571.HMPREF0580_2015"/>
<reference evidence="1" key="1">
    <citation type="submission" date="2010-08" db="EMBL/GenBank/DDBJ databases">
        <authorList>
            <person name="Muzny D."/>
            <person name="Qin X."/>
            <person name="Deng J."/>
            <person name="Jiang H."/>
            <person name="Liu Y."/>
            <person name="Qu J."/>
            <person name="Song X.-Z."/>
            <person name="Zhang L."/>
            <person name="Thornton R."/>
            <person name="Coyle M."/>
            <person name="Francisco L."/>
            <person name="Jackson L."/>
            <person name="Javaid M."/>
            <person name="Korchina V."/>
            <person name="Kovar C."/>
            <person name="Mata R."/>
            <person name="Mathew T."/>
            <person name="Ngo R."/>
            <person name="Nguyen L."/>
            <person name="Nguyen N."/>
            <person name="Okwuonu G."/>
            <person name="Ongeri F."/>
            <person name="Pham C."/>
            <person name="Simmons D."/>
            <person name="Wilczek-Boney K."/>
            <person name="Hale W."/>
            <person name="Jakkamsetti A."/>
            <person name="Pham P."/>
            <person name="Ruth R."/>
            <person name="San Lucas F."/>
            <person name="Warren J."/>
            <person name="Zhang J."/>
            <person name="Zhao Z."/>
            <person name="Zhou C."/>
            <person name="Zhu D."/>
            <person name="Lee S."/>
            <person name="Bess C."/>
            <person name="Blankenburg K."/>
            <person name="Forbes L."/>
            <person name="Fu Q."/>
            <person name="Gubbala S."/>
            <person name="Hirani K."/>
            <person name="Jayaseelan J.C."/>
            <person name="Lara F."/>
            <person name="Munidasa M."/>
            <person name="Palculict T."/>
            <person name="Patil S."/>
            <person name="Pu L.-L."/>
            <person name="Saada N."/>
            <person name="Tang L."/>
            <person name="Weissenberger G."/>
            <person name="Zhu Y."/>
            <person name="Hemphill L."/>
            <person name="Shang Y."/>
            <person name="Youmans B."/>
            <person name="Ayvaz T."/>
            <person name="Ross M."/>
            <person name="Santibanez J."/>
            <person name="Aqrawi P."/>
            <person name="Gross S."/>
            <person name="Joshi V."/>
            <person name="Fowler G."/>
            <person name="Nazareth L."/>
            <person name="Reid J."/>
            <person name="Worley K."/>
            <person name="Petrosino J."/>
            <person name="Highlander S."/>
            <person name="Gibbs R."/>
        </authorList>
    </citation>
    <scope>NUCLEOTIDE SEQUENCE [LARGE SCALE GENOMIC DNA]</scope>
    <source>
        <strain evidence="1">ATCC 35239</strain>
    </source>
</reference>
<dbReference type="Proteomes" id="UP000003045">
    <property type="component" value="Unassembled WGS sequence"/>
</dbReference>
<evidence type="ECO:0000313" key="2">
    <source>
        <dbReference type="Proteomes" id="UP000003045"/>
    </source>
</evidence>
<protein>
    <submittedName>
        <fullName evidence="1">Uncharacterized protein</fullName>
    </submittedName>
</protein>
<dbReference type="HOGENOM" id="CLU_2880935_0_0_11"/>
<sequence length="63" mass="6786">MVSEVPVASRRYFGAGKTVNPGSLLRFQGLLPCGKPLNSQVFFAPLFVRTGARHAGGYDEDDS</sequence>
<organism evidence="1 2">
    <name type="scientific">Mobiluncus mulieris ATCC 35239</name>
    <dbReference type="NCBI Taxonomy" id="871571"/>
    <lineage>
        <taxon>Bacteria</taxon>
        <taxon>Bacillati</taxon>
        <taxon>Actinomycetota</taxon>
        <taxon>Actinomycetes</taxon>
        <taxon>Actinomycetales</taxon>
        <taxon>Actinomycetaceae</taxon>
        <taxon>Mobiluncus</taxon>
    </lineage>
</organism>
<proteinExistence type="predicted"/>
<comment type="caution">
    <text evidence="1">The sequence shown here is derived from an EMBL/GenBank/DDBJ whole genome shotgun (WGS) entry which is preliminary data.</text>
</comment>
<keyword evidence="2" id="KW-1185">Reference proteome</keyword>
<dbReference type="EMBL" id="AEET01000044">
    <property type="protein sequence ID" value="EFM45326.1"/>
    <property type="molecule type" value="Genomic_DNA"/>
</dbReference>
<dbReference type="AlphaFoldDB" id="E0QSY7"/>
<accession>E0QSY7</accession>
<name>E0QSY7_9ACTO</name>
<evidence type="ECO:0000313" key="1">
    <source>
        <dbReference type="EMBL" id="EFM45326.1"/>
    </source>
</evidence>
<gene>
    <name evidence="1" type="ORF">HMPREF0580_2015</name>
</gene>